<evidence type="ECO:0008006" key="5">
    <source>
        <dbReference type="Google" id="ProtNLM"/>
    </source>
</evidence>
<accession>A0A5P6PFW0</accession>
<sequence>MKSLRTVACLATLLPSVALAQQQIPTGSLPPDIAAAIKAAPLTQTLIPISGEEKFSQQIIKADEISFAAGAKLTLTGLNHPYIVVAAQRIKFANPDAYSIIQRDPQTAAALGSDGPVGPNGADNPGETNRTGNPGYPGGPGGPAVAGQTRQLPDVYLVAGEITDPKGPIPAGLLNLVLLFRGIDGGDGGTGGRGGNGGRAGNGKEGATSLFDCKEGGGPGGTGGAAGAGGRGGDAGAGGQGADLIFVTTKPAYEVLSYSRTNNVGGRAGLPGRGGNPGNPGPGGQGAPANGWCKATGGGSPGSFPSPANLGLGNTAADGAKGTVTAVILQSVGPLFGK</sequence>
<feature type="region of interest" description="Disordered" evidence="1">
    <location>
        <begin position="264"/>
        <end position="300"/>
    </location>
</feature>
<protein>
    <recommendedName>
        <fullName evidence="5">Collagen-like protein</fullName>
    </recommendedName>
</protein>
<feature type="chain" id="PRO_5024925657" description="Collagen-like protein" evidence="2">
    <location>
        <begin position="21"/>
        <end position="338"/>
    </location>
</feature>
<organism evidence="3 4">
    <name type="scientific">Bradyrhizobium betae</name>
    <dbReference type="NCBI Taxonomy" id="244734"/>
    <lineage>
        <taxon>Bacteria</taxon>
        <taxon>Pseudomonadati</taxon>
        <taxon>Pseudomonadota</taxon>
        <taxon>Alphaproteobacteria</taxon>
        <taxon>Hyphomicrobiales</taxon>
        <taxon>Nitrobacteraceae</taxon>
        <taxon>Bradyrhizobium</taxon>
    </lineage>
</organism>
<evidence type="ECO:0000313" key="4">
    <source>
        <dbReference type="Proteomes" id="UP000325641"/>
    </source>
</evidence>
<evidence type="ECO:0000313" key="3">
    <source>
        <dbReference type="EMBL" id="QFI76754.1"/>
    </source>
</evidence>
<feature type="region of interest" description="Disordered" evidence="1">
    <location>
        <begin position="187"/>
        <end position="237"/>
    </location>
</feature>
<dbReference type="RefSeq" id="WP_151650202.1">
    <property type="nucleotide sequence ID" value="NZ_CP044543.1"/>
</dbReference>
<gene>
    <name evidence="3" type="ORF">F8237_32750</name>
</gene>
<proteinExistence type="predicted"/>
<evidence type="ECO:0000256" key="1">
    <source>
        <dbReference type="SAM" id="MobiDB-lite"/>
    </source>
</evidence>
<keyword evidence="2" id="KW-0732">Signal</keyword>
<feature type="signal peptide" evidence="2">
    <location>
        <begin position="1"/>
        <end position="20"/>
    </location>
</feature>
<feature type="compositionally biased region" description="Gly residues" evidence="1">
    <location>
        <begin position="216"/>
        <end position="237"/>
    </location>
</feature>
<dbReference type="OrthoDB" id="8457061at2"/>
<feature type="compositionally biased region" description="Gly residues" evidence="1">
    <location>
        <begin position="187"/>
        <end position="204"/>
    </location>
</feature>
<reference evidence="4" key="1">
    <citation type="submission" date="2019-10" db="EMBL/GenBank/DDBJ databases">
        <title>Complete Genome Sequence of Bradyrhizobium betae type strain PL7HG1T.</title>
        <authorList>
            <person name="Bromfield E.S.P."/>
            <person name="Cloutier S."/>
        </authorList>
    </citation>
    <scope>NUCLEOTIDE SEQUENCE [LARGE SCALE GENOMIC DNA]</scope>
    <source>
        <strain evidence="4">PL7HG1</strain>
    </source>
</reference>
<dbReference type="KEGG" id="bbet:F8237_32750"/>
<dbReference type="EMBL" id="CP044543">
    <property type="protein sequence ID" value="QFI76754.1"/>
    <property type="molecule type" value="Genomic_DNA"/>
</dbReference>
<name>A0A5P6PFW0_9BRAD</name>
<dbReference type="AlphaFoldDB" id="A0A5P6PFW0"/>
<feature type="region of interest" description="Disordered" evidence="1">
    <location>
        <begin position="109"/>
        <end position="148"/>
    </location>
</feature>
<dbReference type="Proteomes" id="UP000325641">
    <property type="component" value="Chromosome"/>
</dbReference>
<feature type="compositionally biased region" description="Gly residues" evidence="1">
    <location>
        <begin position="135"/>
        <end position="144"/>
    </location>
</feature>
<evidence type="ECO:0000256" key="2">
    <source>
        <dbReference type="SAM" id="SignalP"/>
    </source>
</evidence>
<feature type="compositionally biased region" description="Gly residues" evidence="1">
    <location>
        <begin position="266"/>
        <end position="286"/>
    </location>
</feature>